<comment type="subcellular location">
    <subcellularLocation>
        <location evidence="1">Membrane</location>
        <topology evidence="1">Multi-pass membrane protein</topology>
    </subcellularLocation>
</comment>
<evidence type="ECO:0000256" key="3">
    <source>
        <dbReference type="ARBA" id="ARBA00022692"/>
    </source>
</evidence>
<evidence type="ECO:0000256" key="4">
    <source>
        <dbReference type="ARBA" id="ARBA00022737"/>
    </source>
</evidence>
<keyword evidence="2" id="KW-0813">Transport</keyword>
<proteinExistence type="predicted"/>
<evidence type="ECO:0000256" key="7">
    <source>
        <dbReference type="SAM" id="Phobius"/>
    </source>
</evidence>
<evidence type="ECO:0000256" key="1">
    <source>
        <dbReference type="ARBA" id="ARBA00004141"/>
    </source>
</evidence>
<dbReference type="InterPro" id="IPR004680">
    <property type="entry name" value="Cit_transptr-like_dom"/>
</dbReference>
<dbReference type="PANTHER" id="PTHR43652:SF2">
    <property type="entry name" value="BASIC AMINO ACID ANTIPORTER YFCC-RELATED"/>
    <property type="match status" value="1"/>
</dbReference>
<name>A0A1G8VKL0_9GAMM</name>
<dbReference type="GO" id="GO:0006813">
    <property type="term" value="P:potassium ion transport"/>
    <property type="evidence" value="ECO:0007669"/>
    <property type="project" value="InterPro"/>
</dbReference>
<dbReference type="PANTHER" id="PTHR43652">
    <property type="entry name" value="BASIC AMINO ACID ANTIPORTER YFCC-RELATED"/>
    <property type="match status" value="1"/>
</dbReference>
<evidence type="ECO:0000256" key="6">
    <source>
        <dbReference type="ARBA" id="ARBA00023136"/>
    </source>
</evidence>
<reference evidence="10" key="1">
    <citation type="submission" date="2016-10" db="EMBL/GenBank/DDBJ databases">
        <authorList>
            <person name="Varghese N."/>
            <person name="Submissions S."/>
        </authorList>
    </citation>
    <scope>NUCLEOTIDE SEQUENCE [LARGE SCALE GENOMIC DNA]</scope>
    <source>
        <strain evidence="10">CGMCC 1.10658</strain>
    </source>
</reference>
<gene>
    <name evidence="9" type="ORF">SAMN05216212_0609</name>
</gene>
<feature type="domain" description="RCK C-terminal" evidence="8">
    <location>
        <begin position="196"/>
        <end position="280"/>
    </location>
</feature>
<evidence type="ECO:0000313" key="9">
    <source>
        <dbReference type="EMBL" id="SDJ66474.1"/>
    </source>
</evidence>
<keyword evidence="6 7" id="KW-0472">Membrane</keyword>
<dbReference type="Proteomes" id="UP000199305">
    <property type="component" value="Unassembled WGS sequence"/>
</dbReference>
<feature type="domain" description="RCK C-terminal" evidence="8">
    <location>
        <begin position="282"/>
        <end position="368"/>
    </location>
</feature>
<dbReference type="InterPro" id="IPR051679">
    <property type="entry name" value="DASS-Related_Transporters"/>
</dbReference>
<dbReference type="AlphaFoldDB" id="A0A1G8VKL0"/>
<dbReference type="EMBL" id="FNFH01000001">
    <property type="protein sequence ID" value="SDJ66474.1"/>
    <property type="molecule type" value="Genomic_DNA"/>
</dbReference>
<feature type="transmembrane region" description="Helical" evidence="7">
    <location>
        <begin position="465"/>
        <end position="484"/>
    </location>
</feature>
<evidence type="ECO:0000313" key="10">
    <source>
        <dbReference type="Proteomes" id="UP000199305"/>
    </source>
</evidence>
<keyword evidence="3 7" id="KW-0812">Transmembrane</keyword>
<dbReference type="OrthoDB" id="9809303at2"/>
<feature type="transmembrane region" description="Helical" evidence="7">
    <location>
        <begin position="512"/>
        <end position="533"/>
    </location>
</feature>
<keyword evidence="4" id="KW-0677">Repeat</keyword>
<dbReference type="Pfam" id="PF03600">
    <property type="entry name" value="CitMHS"/>
    <property type="match status" value="1"/>
</dbReference>
<dbReference type="RefSeq" id="WP_091507890.1">
    <property type="nucleotide sequence ID" value="NZ_FNFH01000001.1"/>
</dbReference>
<feature type="transmembrane region" description="Helical" evidence="7">
    <location>
        <begin position="130"/>
        <end position="149"/>
    </location>
</feature>
<dbReference type="GO" id="GO:0005886">
    <property type="term" value="C:plasma membrane"/>
    <property type="evidence" value="ECO:0007669"/>
    <property type="project" value="TreeGrafter"/>
</dbReference>
<feature type="transmembrane region" description="Helical" evidence="7">
    <location>
        <begin position="95"/>
        <end position="118"/>
    </location>
</feature>
<feature type="transmembrane region" description="Helical" evidence="7">
    <location>
        <begin position="28"/>
        <end position="45"/>
    </location>
</feature>
<protein>
    <submittedName>
        <fullName evidence="9">Di-and tricarboxylate transporter</fullName>
    </submittedName>
</protein>
<dbReference type="InterPro" id="IPR036721">
    <property type="entry name" value="RCK_C_sf"/>
</dbReference>
<feature type="transmembrane region" description="Helical" evidence="7">
    <location>
        <begin position="432"/>
        <end position="453"/>
    </location>
</feature>
<dbReference type="SUPFAM" id="SSF116726">
    <property type="entry name" value="TrkA C-terminal domain-like"/>
    <property type="match status" value="2"/>
</dbReference>
<keyword evidence="10" id="KW-1185">Reference proteome</keyword>
<dbReference type="PROSITE" id="PS51202">
    <property type="entry name" value="RCK_C"/>
    <property type="match status" value="2"/>
</dbReference>
<organism evidence="9 10">
    <name type="scientific">Microbulbifer yueqingensis</name>
    <dbReference type="NCBI Taxonomy" id="658219"/>
    <lineage>
        <taxon>Bacteria</taxon>
        <taxon>Pseudomonadati</taxon>
        <taxon>Pseudomonadota</taxon>
        <taxon>Gammaproteobacteria</taxon>
        <taxon>Cellvibrionales</taxon>
        <taxon>Microbulbiferaceae</taxon>
        <taxon>Microbulbifer</taxon>
    </lineage>
</organism>
<dbReference type="Gene3D" id="3.30.70.1450">
    <property type="entry name" value="Regulator of K+ conductance, C-terminal domain"/>
    <property type="match status" value="2"/>
</dbReference>
<dbReference type="InterPro" id="IPR006037">
    <property type="entry name" value="RCK_C"/>
</dbReference>
<dbReference type="GO" id="GO:0008324">
    <property type="term" value="F:monoatomic cation transmembrane transporter activity"/>
    <property type="evidence" value="ECO:0007669"/>
    <property type="project" value="InterPro"/>
</dbReference>
<evidence type="ECO:0000259" key="8">
    <source>
        <dbReference type="PROSITE" id="PS51202"/>
    </source>
</evidence>
<feature type="transmembrane region" description="Helical" evidence="7">
    <location>
        <begin position="554"/>
        <end position="573"/>
    </location>
</feature>
<feature type="transmembrane region" description="Helical" evidence="7">
    <location>
        <begin position="384"/>
        <end position="412"/>
    </location>
</feature>
<dbReference type="Pfam" id="PF02080">
    <property type="entry name" value="TrkA_C"/>
    <property type="match status" value="2"/>
</dbReference>
<accession>A0A1G8VKL0</accession>
<keyword evidence="5 7" id="KW-1133">Transmembrane helix</keyword>
<feature type="transmembrane region" description="Helical" evidence="7">
    <location>
        <begin position="169"/>
        <end position="190"/>
    </location>
</feature>
<sequence length="577" mass="61164">MNLPQFFVAGIFLAVVTALVFTRARPSLVFATAAGVCFLGGLVPAESVLQKAVNPGLVTLVALLLASVGLEKARWLRAFSEGLINGSLKSSLARLTAATALSSAFLNNTAVVAALASSVKSQRRYPAAKLLLPLSYAAILGGTLTLIGTSTNLIVNSFVLDRGLPGLDFFAFLPVGLAATGVGLVVLMLCNRLLPDGGAVEEPVTNYLLEAEVIPDSPLDGNSVEQNNLRQLETLYLIEIVRNGQSISPVAPTEVVRSGDKLIFSGDVRDLDRLQAIEGLRLFALEDKKLQLDLTEVVLTPSSSIIGETLKSCQFRTRFDAAVVAMRRGGDRLSGKLGEIELRAGDSLLLAVGPDFKHHRNIDKNFYVISGQQLQRQLSRRDSWLVGLGFAGVVAGAALGIFTLLKGLVVLLGGMIALKIVSTSELQRRFPFQIWLIIASALVLAEAFAGSGLADSLASGLRGTVAGAGPYVGLVGVFLLTLALTELMTNNAAAALAFPLAWSLAESFGVSWMPFVMAVAYGASASFLTPFGYQTNLMVQNLGGYHLRDFFRAGLPLAIAYSITVLALLPLVFPFTP</sequence>
<evidence type="ECO:0000256" key="5">
    <source>
        <dbReference type="ARBA" id="ARBA00022989"/>
    </source>
</evidence>
<evidence type="ECO:0000256" key="2">
    <source>
        <dbReference type="ARBA" id="ARBA00022448"/>
    </source>
</evidence>